<sequence>MKIEIAEPARMTQSGSSLLRLIQNNDMPILDLLVRESIQNSLDAYREDAKYVNVEFLTGEFEAKSLNSHLQGIQEELNNRYEGRESRYIAIRDSNTKGLTGKLHFDDVENNDYGNLLKLIYEISKPQEALGAGGSWGLGKTVYFRIGIGLVIYYSRILNENDEYESRLAVSMIEDENSVDSIIPSINGKIKRGIAWWGESIGENKTRPITNETEIEEILDIFNIRPYGNEETGTTILIPYINTKELLNSNRLIHEDDDKQEQLPFWHLNIEEFIKVSVQRWYAPRLNNQHYNYGRWLRVLVNGEGIGLDSMEPVYKLIQGLYNKAIQKESIDKDLQSVDINVKAINLRNVLLEQQAGWVAYTKINKNLLKMTPPTNKLSPYIYINQENLDGDTNRPIVLFTRKPGMIVSYETSGPWVDSIPSSGKDEFIIAVFVLNSNNMVVGMGESLNLEEYIRKSEMADHTSWSDWGNSQLNPRIINRVQGHVRATITKSYKEDDNTNGNKLNSGLGKLFGDLLLPPENFGKKPSAGNDTSSKSKVVAKHKGASLKLDNDSIKFTSSGVQIRFKVECSSKISQLNLEAFIAMESGRLSVEQWEDELGQEMPFEVISALVDKIGYKGQETRSCDLRIDNCSAEMSTEGIDLKLLYSKNGIPYGLSVTTKEKASLIIEGTMGIKVKQKNIRTVLNIFTNEGEK</sequence>
<evidence type="ECO:0000313" key="2">
    <source>
        <dbReference type="Proteomes" id="UP000008467"/>
    </source>
</evidence>
<dbReference type="KEGG" id="cle:Clole_0228"/>
<dbReference type="EMBL" id="CP002582">
    <property type="protein sequence ID" value="ADZ81980.1"/>
    <property type="molecule type" value="Genomic_DNA"/>
</dbReference>
<reference evidence="1 2" key="1">
    <citation type="journal article" date="2011" name="J. Bacteriol.">
        <title>Complete genome sequence of the cellulose-degrading bacterium Cellulosilyticum lentocellum.</title>
        <authorList>
            <consortium name="US DOE Joint Genome Institute"/>
            <person name="Miller D.A."/>
            <person name="Suen G."/>
            <person name="Bruce D."/>
            <person name="Copeland A."/>
            <person name="Cheng J.F."/>
            <person name="Detter C."/>
            <person name="Goodwin L.A."/>
            <person name="Han C.S."/>
            <person name="Hauser L.J."/>
            <person name="Land M.L."/>
            <person name="Lapidus A."/>
            <person name="Lucas S."/>
            <person name="Meincke L."/>
            <person name="Pitluck S."/>
            <person name="Tapia R."/>
            <person name="Teshima H."/>
            <person name="Woyke T."/>
            <person name="Fox B.G."/>
            <person name="Angert E.R."/>
            <person name="Currie C.R."/>
        </authorList>
    </citation>
    <scope>NUCLEOTIDE SEQUENCE [LARGE SCALE GENOMIC DNA]</scope>
    <source>
        <strain evidence="2">ATCC 49066 / DSM 5427 / NCIMB 11756 / RHM5</strain>
    </source>
</reference>
<dbReference type="eggNOG" id="ENOG502Z9CS">
    <property type="taxonomic scope" value="Bacteria"/>
</dbReference>
<protein>
    <submittedName>
        <fullName evidence="1">Uncharacterized protein</fullName>
    </submittedName>
</protein>
<dbReference type="RefSeq" id="WP_013655281.1">
    <property type="nucleotide sequence ID" value="NC_015275.1"/>
</dbReference>
<keyword evidence="2" id="KW-1185">Reference proteome</keyword>
<dbReference type="AlphaFoldDB" id="F2JIQ8"/>
<organism evidence="1 2">
    <name type="scientific">Cellulosilyticum lentocellum (strain ATCC 49066 / DSM 5427 / NCIMB 11756 / RHM5)</name>
    <name type="common">Clostridium lentocellum</name>
    <dbReference type="NCBI Taxonomy" id="642492"/>
    <lineage>
        <taxon>Bacteria</taxon>
        <taxon>Bacillati</taxon>
        <taxon>Bacillota</taxon>
        <taxon>Clostridia</taxon>
        <taxon>Lachnospirales</taxon>
        <taxon>Cellulosilyticaceae</taxon>
        <taxon>Cellulosilyticum</taxon>
    </lineage>
</organism>
<name>F2JIQ8_CELLD</name>
<evidence type="ECO:0000313" key="1">
    <source>
        <dbReference type="EMBL" id="ADZ81980.1"/>
    </source>
</evidence>
<dbReference type="Proteomes" id="UP000008467">
    <property type="component" value="Chromosome"/>
</dbReference>
<gene>
    <name evidence="1" type="ordered locus">Clole_0228</name>
</gene>
<accession>F2JIQ8</accession>
<dbReference type="HOGENOM" id="CLU_393748_0_0_9"/>
<proteinExistence type="predicted"/>
<dbReference type="STRING" id="642492.Clole_0228"/>